<dbReference type="InterPro" id="IPR011010">
    <property type="entry name" value="DNA_brk_join_enz"/>
</dbReference>
<dbReference type="GO" id="GO:0006310">
    <property type="term" value="P:DNA recombination"/>
    <property type="evidence" value="ECO:0007669"/>
    <property type="project" value="UniProtKB-KW"/>
</dbReference>
<evidence type="ECO:0000256" key="1">
    <source>
        <dbReference type="ARBA" id="ARBA00023172"/>
    </source>
</evidence>
<gene>
    <name evidence="2" type="ORF">POT9AD_4506</name>
</gene>
<reference evidence="2" key="1">
    <citation type="submission" date="2018-11" db="EMBL/GenBank/DDBJ databases">
        <authorList>
            <consortium name="Genoscope - CEA"/>
            <person name="William W."/>
        </authorList>
    </citation>
    <scope>NUCLEOTIDE SEQUENCE [LARGE SCALE GENOMIC DNA]</scope>
    <source>
        <strain evidence="2">T9AD</strain>
    </source>
</reference>
<keyword evidence="1" id="KW-0233">DNA recombination</keyword>
<dbReference type="OrthoDB" id="6792708at2"/>
<dbReference type="EMBL" id="LR130779">
    <property type="protein sequence ID" value="VDN65481.1"/>
    <property type="molecule type" value="Genomic_DNA"/>
</dbReference>
<dbReference type="AlphaFoldDB" id="A0A653BBB9"/>
<dbReference type="GO" id="GO:0003677">
    <property type="term" value="F:DNA binding"/>
    <property type="evidence" value="ECO:0007669"/>
    <property type="project" value="InterPro"/>
</dbReference>
<dbReference type="SUPFAM" id="SSF56349">
    <property type="entry name" value="DNA breaking-rejoining enzymes"/>
    <property type="match status" value="1"/>
</dbReference>
<organism evidence="2">
    <name type="scientific">Ectopseudomonas oleovorans</name>
    <name type="common">Pseudomonas oleovorans</name>
    <dbReference type="NCBI Taxonomy" id="301"/>
    <lineage>
        <taxon>Bacteria</taxon>
        <taxon>Pseudomonadati</taxon>
        <taxon>Pseudomonadota</taxon>
        <taxon>Gammaproteobacteria</taxon>
        <taxon>Pseudomonadales</taxon>
        <taxon>Pseudomonadaceae</taxon>
        <taxon>Ectopseudomonas</taxon>
    </lineage>
</organism>
<accession>A0A653BBB9</accession>
<proteinExistence type="predicted"/>
<evidence type="ECO:0000313" key="2">
    <source>
        <dbReference type="EMBL" id="VDN65481.1"/>
    </source>
</evidence>
<dbReference type="InterPro" id="IPR046668">
    <property type="entry name" value="DUF6538"/>
</dbReference>
<dbReference type="PROSITE" id="PS51898">
    <property type="entry name" value="TYR_RECOMBINASE"/>
    <property type="match status" value="1"/>
</dbReference>
<dbReference type="InterPro" id="IPR002104">
    <property type="entry name" value="Integrase_catalytic"/>
</dbReference>
<dbReference type="InterPro" id="IPR013762">
    <property type="entry name" value="Integrase-like_cat_sf"/>
</dbReference>
<dbReference type="GO" id="GO:0015074">
    <property type="term" value="P:DNA integration"/>
    <property type="evidence" value="ECO:0007669"/>
    <property type="project" value="InterPro"/>
</dbReference>
<dbReference type="Pfam" id="PF20172">
    <property type="entry name" value="DUF6538"/>
    <property type="match status" value="1"/>
</dbReference>
<name>A0A653BBB9_ECTOL</name>
<dbReference type="Gene3D" id="1.10.443.10">
    <property type="entry name" value="Intergrase catalytic core"/>
    <property type="match status" value="1"/>
</dbReference>
<protein>
    <submittedName>
        <fullName evidence="2">Uncharacterized protein</fullName>
    </submittedName>
</protein>
<sequence length="493" mass="52823">MSYLSRREGRYFYRRRFPVDVAAVVGRAEFRQALGTADRQEALKLARRVSVEFDRICTEALEGTQEGPPAAAGATIRVQAVQPRQVSPEAILDRLRGVVDQATRSAVAALHPGQRVASTWAAELAWRKDALRAIAEGKHPGAESYNPLEAMAALRALEALEKGEVPTLGQGQAEAQEVQEAQSAAQVGAVQIRTTAKQFAKALDGYCDRVSTGRAGIMRKLTSQVLRWPSTQAEQVQRILAFAEAKLAAGNKVSTVHTQAAGLITVLRELPGWEEVKLPRNDPTARAVRKGGQLQADARDAMPTATVRKVLAGLDVRGDAVDAAAARLLVRYGLRPLELLQEGPDALAMREDVMGAKELVFYAGLSGAKNSASRRCLPVHADDAALFRMVLAARGEATEKRARARIQRLSGAVTRQLRGEPGKLSLYSLRHTCADLLRAAGATPDEVGGVLGHTARGSKATAVYGGKAPLGRPRELLAKVRELIEQGSGGPSA</sequence>